<feature type="transmembrane region" description="Helical" evidence="2">
    <location>
        <begin position="103"/>
        <end position="123"/>
    </location>
</feature>
<keyword evidence="2" id="KW-1133">Transmembrane helix</keyword>
<keyword evidence="2" id="KW-0472">Membrane</keyword>
<reference evidence="3" key="1">
    <citation type="submission" date="2021-01" db="EMBL/GenBank/DDBJ databases">
        <authorList>
            <person name="Corre E."/>
            <person name="Pelletier E."/>
            <person name="Niang G."/>
            <person name="Scheremetjew M."/>
            <person name="Finn R."/>
            <person name="Kale V."/>
            <person name="Holt S."/>
            <person name="Cochrane G."/>
            <person name="Meng A."/>
            <person name="Brown T."/>
            <person name="Cohen L."/>
        </authorList>
    </citation>
    <scope>NUCLEOTIDE SEQUENCE</scope>
    <source>
        <strain evidence="3">WS</strain>
    </source>
</reference>
<protein>
    <submittedName>
        <fullName evidence="3">Uncharacterized protein</fullName>
    </submittedName>
</protein>
<evidence type="ECO:0000256" key="1">
    <source>
        <dbReference type="SAM" id="MobiDB-lite"/>
    </source>
</evidence>
<sequence>MSSFLTSHSDFYVSMDPNQKKDNWFMRVVNRLKQIPKLSYVYMVTSIVLFFCQTLHVISNVIYNISYDQSYSSLVFNSAILLWTGFVVYLCFDCILSENEFQLFAVLFTSSFMTLASVTNGFFKSLEIIRSWVDQTHNDATASIFIEVVVIISTLGVILCSLFLTILFRSVYKSFGWRMFKYAGGNKKSVRYFKMFLAFKTILKMDLSLNLVMWYLSIMFIPRGEGGKEPWELALIYTTLAIGLLISLVTYPLLTVSSRFESYILHIIVIVANFLLPIFYVINYVVALIHLPSISLDGFGNPFYLDCNVKDDRCLYGIDQNFTYVIVGIATFVTLFFQFVTFSIATLLMFNWGKGFKYTLRKQRDPTTALYSMNDFEKIFARGRKELKERARRKKRSKSTSIPEAQDIEDDDSFFDEEEDDNDSLFNDVDL</sequence>
<feature type="compositionally biased region" description="Acidic residues" evidence="1">
    <location>
        <begin position="406"/>
        <end position="431"/>
    </location>
</feature>
<feature type="transmembrane region" description="Helical" evidence="2">
    <location>
        <begin position="40"/>
        <end position="63"/>
    </location>
</feature>
<organism evidence="3">
    <name type="scientific">Percolomonas cosmopolitus</name>
    <dbReference type="NCBI Taxonomy" id="63605"/>
    <lineage>
        <taxon>Eukaryota</taxon>
        <taxon>Discoba</taxon>
        <taxon>Heterolobosea</taxon>
        <taxon>Tetramitia</taxon>
        <taxon>Eutetramitia</taxon>
        <taxon>Percolomonadidae</taxon>
        <taxon>Percolomonas</taxon>
    </lineage>
</organism>
<keyword evidence="2" id="KW-0812">Transmembrane</keyword>
<gene>
    <name evidence="3" type="ORF">PCOS0759_LOCUS8386</name>
</gene>
<feature type="transmembrane region" description="Helical" evidence="2">
    <location>
        <begin position="143"/>
        <end position="168"/>
    </location>
</feature>
<feature type="region of interest" description="Disordered" evidence="1">
    <location>
        <begin position="389"/>
        <end position="431"/>
    </location>
</feature>
<evidence type="ECO:0000256" key="2">
    <source>
        <dbReference type="SAM" id="Phobius"/>
    </source>
</evidence>
<dbReference type="AlphaFoldDB" id="A0A7S1PJ61"/>
<dbReference type="EMBL" id="HBGD01010228">
    <property type="protein sequence ID" value="CAD9085132.1"/>
    <property type="molecule type" value="Transcribed_RNA"/>
</dbReference>
<feature type="transmembrane region" description="Helical" evidence="2">
    <location>
        <begin position="75"/>
        <end position="96"/>
    </location>
</feature>
<evidence type="ECO:0000313" key="3">
    <source>
        <dbReference type="EMBL" id="CAD9085132.1"/>
    </source>
</evidence>
<name>A0A7S1PJ61_9EUKA</name>
<accession>A0A7S1PJ61</accession>
<feature type="transmembrane region" description="Helical" evidence="2">
    <location>
        <begin position="197"/>
        <end position="221"/>
    </location>
</feature>
<feature type="transmembrane region" description="Helical" evidence="2">
    <location>
        <begin position="233"/>
        <end position="251"/>
    </location>
</feature>
<feature type="transmembrane region" description="Helical" evidence="2">
    <location>
        <begin position="263"/>
        <end position="286"/>
    </location>
</feature>
<proteinExistence type="predicted"/>
<feature type="transmembrane region" description="Helical" evidence="2">
    <location>
        <begin position="322"/>
        <end position="352"/>
    </location>
</feature>